<organism evidence="2 3">
    <name type="scientific">Bacteriovorax antarcticus</name>
    <dbReference type="NCBI Taxonomy" id="3088717"/>
    <lineage>
        <taxon>Bacteria</taxon>
        <taxon>Pseudomonadati</taxon>
        <taxon>Bdellovibrionota</taxon>
        <taxon>Bacteriovoracia</taxon>
        <taxon>Bacteriovoracales</taxon>
        <taxon>Bacteriovoracaceae</taxon>
        <taxon>Bacteriovorax</taxon>
    </lineage>
</organism>
<evidence type="ECO:0000313" key="3">
    <source>
        <dbReference type="Proteomes" id="UP001302274"/>
    </source>
</evidence>
<evidence type="ECO:0000256" key="1">
    <source>
        <dbReference type="SAM" id="SignalP"/>
    </source>
</evidence>
<protein>
    <submittedName>
        <fullName evidence="2">Uncharacterized protein</fullName>
    </submittedName>
</protein>
<feature type="chain" id="PRO_5047337907" evidence="1">
    <location>
        <begin position="22"/>
        <end position="144"/>
    </location>
</feature>
<keyword evidence="1" id="KW-0732">Signal</keyword>
<dbReference type="EMBL" id="JAYGJQ010000002">
    <property type="protein sequence ID" value="MEA9356834.1"/>
    <property type="molecule type" value="Genomic_DNA"/>
</dbReference>
<feature type="signal peptide" evidence="1">
    <location>
        <begin position="1"/>
        <end position="21"/>
    </location>
</feature>
<name>A0ABU5VWZ2_9BACT</name>
<accession>A0ABU5VWZ2</accession>
<sequence length="144" mass="15484">MKNLILGITLVLSSFAFNANAATGAMAEVKVKEGVSFEKALINLFAKEAKKPNSKLNVYLSALKSNPENVGYTIDDTITDLDIVRLESGGGAVSFEVNYLIIIRAGYKSGTFQVGYLKARAFGSMDESSLISIQITEPAKVVIE</sequence>
<keyword evidence="3" id="KW-1185">Reference proteome</keyword>
<gene>
    <name evidence="2" type="ORF">SHI21_11485</name>
</gene>
<dbReference type="RefSeq" id="WP_323576729.1">
    <property type="nucleotide sequence ID" value="NZ_JAYGJQ010000002.1"/>
</dbReference>
<reference evidence="2 3" key="1">
    <citation type="submission" date="2023-11" db="EMBL/GenBank/DDBJ databases">
        <title>A Novel Polar Bacteriovorax (B. antarcticus) Isolated from the Biocrust in Antarctica.</title>
        <authorList>
            <person name="Mun W."/>
            <person name="Choi S.Y."/>
            <person name="Mitchell R.J."/>
        </authorList>
    </citation>
    <scope>NUCLEOTIDE SEQUENCE [LARGE SCALE GENOMIC DNA]</scope>
    <source>
        <strain evidence="2 3">PP10</strain>
    </source>
</reference>
<proteinExistence type="predicted"/>
<evidence type="ECO:0000313" key="2">
    <source>
        <dbReference type="EMBL" id="MEA9356834.1"/>
    </source>
</evidence>
<comment type="caution">
    <text evidence="2">The sequence shown here is derived from an EMBL/GenBank/DDBJ whole genome shotgun (WGS) entry which is preliminary data.</text>
</comment>
<dbReference type="Proteomes" id="UP001302274">
    <property type="component" value="Unassembled WGS sequence"/>
</dbReference>